<keyword evidence="1" id="KW-0812">Transmembrane</keyword>
<feature type="transmembrane region" description="Helical" evidence="1">
    <location>
        <begin position="149"/>
        <end position="175"/>
    </location>
</feature>
<feature type="transmembrane region" description="Helical" evidence="1">
    <location>
        <begin position="241"/>
        <end position="258"/>
    </location>
</feature>
<organism evidence="2 3">
    <name type="scientific">Blautia producta</name>
    <dbReference type="NCBI Taxonomy" id="33035"/>
    <lineage>
        <taxon>Bacteria</taxon>
        <taxon>Bacillati</taxon>
        <taxon>Bacillota</taxon>
        <taxon>Clostridia</taxon>
        <taxon>Lachnospirales</taxon>
        <taxon>Lachnospiraceae</taxon>
        <taxon>Blautia</taxon>
    </lineage>
</organism>
<dbReference type="SUPFAM" id="SSF103473">
    <property type="entry name" value="MFS general substrate transporter"/>
    <property type="match status" value="1"/>
</dbReference>
<keyword evidence="1" id="KW-1133">Transmembrane helix</keyword>
<sequence length="465" mass="50142">MESQQKLKLSEILGFGVGLLPGTANALLAAFLTMFYTDSLKMAAGAVGTMLLVSKLFDGITDLIAGNLIDKTKTKWGKARPWLLWLSVPLGISLALIFFVPINASATGKIIYAFLTYNLFSSILYTMVGVAGNTMMPLMTQNGAERGKLAVVALLFGLGGTILGMSATFPFIFAMGGDVRAWRIVFCVYGAISTLGLLLSFLFTRERVQSVESVAAANDAKAAQTKMTFKEGLKNFVKNKYFLFALFVVLMMNLANNVNSGSQTYFYKYAMNDPMLTTKLNLVNLVPTILSVLFLAQPCLKFLGKKKSVYLGASLQAVSYAIRGIAAMNGNMTLLVAGTVLGALATGPLAIPVNLLVADAVDYGEYITNKRIEGTGSAIVSFSQKVTSGLAAALVGWILQWTGYVADTQQSAATLAGINTMFAWLPMAILVAIMLGYVLIYRYDKEEAMVLEELENRKKQAGTEN</sequence>
<feature type="transmembrane region" description="Helical" evidence="1">
    <location>
        <begin position="421"/>
        <end position="440"/>
    </location>
</feature>
<feature type="transmembrane region" description="Helical" evidence="1">
    <location>
        <begin position="110"/>
        <end position="128"/>
    </location>
</feature>
<dbReference type="Pfam" id="PF13347">
    <property type="entry name" value="MFS_2"/>
    <property type="match status" value="1"/>
</dbReference>
<dbReference type="KEGG" id="bpro:PMF13cell1_01010"/>
<protein>
    <submittedName>
        <fullName evidence="2">Glucuronide carrier protein</fullName>
    </submittedName>
</protein>
<dbReference type="NCBIfam" id="TIGR00792">
    <property type="entry name" value="gph"/>
    <property type="match status" value="1"/>
</dbReference>
<dbReference type="AlphaFoldDB" id="A0A4P6LTY2"/>
<dbReference type="InterPro" id="IPR036259">
    <property type="entry name" value="MFS_trans_sf"/>
</dbReference>
<feature type="transmembrane region" description="Helical" evidence="1">
    <location>
        <begin position="82"/>
        <end position="104"/>
    </location>
</feature>
<dbReference type="PANTHER" id="PTHR11328">
    <property type="entry name" value="MAJOR FACILITATOR SUPERFAMILY DOMAIN-CONTAINING PROTEIN"/>
    <property type="match status" value="1"/>
</dbReference>
<keyword evidence="1" id="KW-0472">Membrane</keyword>
<dbReference type="Proteomes" id="UP000289794">
    <property type="component" value="Chromosome"/>
</dbReference>
<dbReference type="CDD" id="cd17332">
    <property type="entry name" value="MFS_MelB_like"/>
    <property type="match status" value="1"/>
</dbReference>
<evidence type="ECO:0000256" key="1">
    <source>
        <dbReference type="SAM" id="Phobius"/>
    </source>
</evidence>
<reference evidence="2 3" key="1">
    <citation type="submission" date="2019-01" db="EMBL/GenBank/DDBJ databases">
        <title>PMF-metabolizing Aryl O-demethylase.</title>
        <authorList>
            <person name="Kim M."/>
        </authorList>
    </citation>
    <scope>NUCLEOTIDE SEQUENCE [LARGE SCALE GENOMIC DNA]</scope>
    <source>
        <strain evidence="2 3">PMF1</strain>
    </source>
</reference>
<proteinExistence type="predicted"/>
<dbReference type="EMBL" id="CP035945">
    <property type="protein sequence ID" value="QBE95489.1"/>
    <property type="molecule type" value="Genomic_DNA"/>
</dbReference>
<name>A0A4P6LTY2_9FIRM</name>
<dbReference type="Gene3D" id="1.20.1250.20">
    <property type="entry name" value="MFS general substrate transporter like domains"/>
    <property type="match status" value="2"/>
</dbReference>
<gene>
    <name evidence="2" type="primary">uidB_2</name>
    <name evidence="2" type="ORF">PMF13cell1_01010</name>
</gene>
<dbReference type="GO" id="GO:0005886">
    <property type="term" value="C:plasma membrane"/>
    <property type="evidence" value="ECO:0007669"/>
    <property type="project" value="TreeGrafter"/>
</dbReference>
<dbReference type="GO" id="GO:0006814">
    <property type="term" value="P:sodium ion transport"/>
    <property type="evidence" value="ECO:0007669"/>
    <property type="project" value="InterPro"/>
</dbReference>
<accession>A0A4P6LTY2</accession>
<feature type="transmembrane region" description="Helical" evidence="1">
    <location>
        <begin position="12"/>
        <end position="36"/>
    </location>
</feature>
<dbReference type="InterPro" id="IPR039672">
    <property type="entry name" value="MFS_2"/>
</dbReference>
<feature type="transmembrane region" description="Helical" evidence="1">
    <location>
        <begin position="308"/>
        <end position="328"/>
    </location>
</feature>
<dbReference type="GO" id="GO:0015293">
    <property type="term" value="F:symporter activity"/>
    <property type="evidence" value="ECO:0007669"/>
    <property type="project" value="InterPro"/>
</dbReference>
<dbReference type="GO" id="GO:0008643">
    <property type="term" value="P:carbohydrate transport"/>
    <property type="evidence" value="ECO:0007669"/>
    <property type="project" value="InterPro"/>
</dbReference>
<evidence type="ECO:0000313" key="3">
    <source>
        <dbReference type="Proteomes" id="UP000289794"/>
    </source>
</evidence>
<dbReference type="InterPro" id="IPR001927">
    <property type="entry name" value="Na/Gal_symport"/>
</dbReference>
<dbReference type="RefSeq" id="WP_130180024.1">
    <property type="nucleotide sequence ID" value="NZ_CP035945.1"/>
</dbReference>
<dbReference type="PANTHER" id="PTHR11328:SF24">
    <property type="entry name" value="MAJOR FACILITATOR SUPERFAMILY (MFS) PROFILE DOMAIN-CONTAINING PROTEIN"/>
    <property type="match status" value="1"/>
</dbReference>
<feature type="transmembrane region" description="Helical" evidence="1">
    <location>
        <begin position="378"/>
        <end position="401"/>
    </location>
</feature>
<evidence type="ECO:0000313" key="2">
    <source>
        <dbReference type="EMBL" id="QBE95489.1"/>
    </source>
</evidence>
<feature type="transmembrane region" description="Helical" evidence="1">
    <location>
        <begin position="334"/>
        <end position="357"/>
    </location>
</feature>
<feature type="transmembrane region" description="Helical" evidence="1">
    <location>
        <begin position="42"/>
        <end position="61"/>
    </location>
</feature>
<feature type="transmembrane region" description="Helical" evidence="1">
    <location>
        <begin position="181"/>
        <end position="203"/>
    </location>
</feature>
<feature type="transmembrane region" description="Helical" evidence="1">
    <location>
        <begin position="278"/>
        <end position="296"/>
    </location>
</feature>